<dbReference type="AlphaFoldDB" id="A0A927E7M8"/>
<evidence type="ECO:0000256" key="6">
    <source>
        <dbReference type="SAM" id="Phobius"/>
    </source>
</evidence>
<keyword evidence="4 6" id="KW-1133">Transmembrane helix</keyword>
<dbReference type="EMBL" id="JACXWY010000005">
    <property type="protein sequence ID" value="MBD3846258.1"/>
    <property type="molecule type" value="Genomic_DNA"/>
</dbReference>
<dbReference type="PANTHER" id="PTHR30482">
    <property type="entry name" value="HIGH-AFFINITY BRANCHED-CHAIN AMINO ACID TRANSPORT SYSTEM PERMEASE"/>
    <property type="match status" value="1"/>
</dbReference>
<feature type="transmembrane region" description="Helical" evidence="6">
    <location>
        <begin position="102"/>
        <end position="120"/>
    </location>
</feature>
<dbReference type="RefSeq" id="WP_191124220.1">
    <property type="nucleotide sequence ID" value="NZ_JACXWY010000005.1"/>
</dbReference>
<dbReference type="CDD" id="cd06581">
    <property type="entry name" value="TM_PBP1_LivM_like"/>
    <property type="match status" value="1"/>
</dbReference>
<feature type="transmembrane region" description="Helical" evidence="6">
    <location>
        <begin position="224"/>
        <end position="248"/>
    </location>
</feature>
<feature type="transmembrane region" description="Helical" evidence="6">
    <location>
        <begin position="22"/>
        <end position="39"/>
    </location>
</feature>
<keyword evidence="5 6" id="KW-0472">Membrane</keyword>
<dbReference type="Proteomes" id="UP000619295">
    <property type="component" value="Unassembled WGS sequence"/>
</dbReference>
<evidence type="ECO:0000256" key="4">
    <source>
        <dbReference type="ARBA" id="ARBA00022989"/>
    </source>
</evidence>
<evidence type="ECO:0000313" key="8">
    <source>
        <dbReference type="Proteomes" id="UP000619295"/>
    </source>
</evidence>
<dbReference type="GO" id="GO:0015658">
    <property type="term" value="F:branched-chain amino acid transmembrane transporter activity"/>
    <property type="evidence" value="ECO:0007669"/>
    <property type="project" value="InterPro"/>
</dbReference>
<feature type="transmembrane region" description="Helical" evidence="6">
    <location>
        <begin position="45"/>
        <end position="64"/>
    </location>
</feature>
<evidence type="ECO:0000256" key="1">
    <source>
        <dbReference type="ARBA" id="ARBA00004651"/>
    </source>
</evidence>
<name>A0A927E7M8_9HYPH</name>
<organism evidence="7 8">
    <name type="scientific">Bosea spartocytisi</name>
    <dbReference type="NCBI Taxonomy" id="2773451"/>
    <lineage>
        <taxon>Bacteria</taxon>
        <taxon>Pseudomonadati</taxon>
        <taxon>Pseudomonadota</taxon>
        <taxon>Alphaproteobacteria</taxon>
        <taxon>Hyphomicrobiales</taxon>
        <taxon>Boseaceae</taxon>
        <taxon>Bosea</taxon>
    </lineage>
</organism>
<gene>
    <name evidence="7" type="ORF">IED13_11160</name>
</gene>
<keyword evidence="8" id="KW-1185">Reference proteome</keyword>
<evidence type="ECO:0000313" key="7">
    <source>
        <dbReference type="EMBL" id="MBD3846258.1"/>
    </source>
</evidence>
<dbReference type="Pfam" id="PF02653">
    <property type="entry name" value="BPD_transp_2"/>
    <property type="match status" value="1"/>
</dbReference>
<accession>A0A927E7M8</accession>
<dbReference type="PANTHER" id="PTHR30482:SF10">
    <property type="entry name" value="HIGH-AFFINITY BRANCHED-CHAIN AMINO ACID TRANSPORT PROTEIN BRAE"/>
    <property type="match status" value="1"/>
</dbReference>
<feature type="transmembrane region" description="Helical" evidence="6">
    <location>
        <begin position="260"/>
        <end position="285"/>
    </location>
</feature>
<reference evidence="7" key="1">
    <citation type="submission" date="2020-09" db="EMBL/GenBank/DDBJ databases">
        <title>Bosea spartocytisi sp. nov. a root nodule endophyte of Spartocytisus supranubius in the high mountain ecosystem fo the Teide National Park (Canary Islands, Spain).</title>
        <authorList>
            <person name="Pulido-Suarez L."/>
            <person name="Peix A."/>
            <person name="Igual J.M."/>
            <person name="Socas-Perez N."/>
            <person name="Velazquez E."/>
            <person name="Flores-Felix J.D."/>
            <person name="Leon-Barrios M."/>
        </authorList>
    </citation>
    <scope>NUCLEOTIDE SEQUENCE</scope>
    <source>
        <strain evidence="7">SSUT16</strain>
    </source>
</reference>
<evidence type="ECO:0000256" key="3">
    <source>
        <dbReference type="ARBA" id="ARBA00022692"/>
    </source>
</evidence>
<protein>
    <submittedName>
        <fullName evidence="7">Branched-chain amino acid ABC transporter permease</fullName>
    </submittedName>
</protein>
<dbReference type="InterPro" id="IPR001851">
    <property type="entry name" value="ABC_transp_permease"/>
</dbReference>
<dbReference type="GO" id="GO:0005886">
    <property type="term" value="C:plasma membrane"/>
    <property type="evidence" value="ECO:0007669"/>
    <property type="project" value="UniProtKB-SubCell"/>
</dbReference>
<comment type="subcellular location">
    <subcellularLocation>
        <location evidence="1">Cell membrane</location>
        <topology evidence="1">Multi-pass membrane protein</topology>
    </subcellularLocation>
</comment>
<sequence length="337" mass="36122">MTDEALNLPPAFGMLPRRRNQLLVAAAVFAAIAVSPFAIKDVYLQNVLVLTLLYAAVSQSWNILGGYCGQISLGHALYFGIGAYATSVLFVTYGVVPWGGMLVGGILSAAIALLLGYPCFRLKGHYFSIATIVIAEIGLLLVHNWDFVGGALGIQWPFGSDSWATLQFARDKVPYIHLALALLAITWFVTFLIEGSRWGYWWRAVKDNPEAAESLGVEIFHSKMAAAAVSAFFTAIGGAFYASFLAYIDPESVMSFRFSLLFALPAVLGGIGTLWGPVVGAAILIPLTEITRSYLGGSGSGIDLIIYGGLIMLVALAKPEGILSLFQGKRQKAEGRS</sequence>
<dbReference type="InterPro" id="IPR043428">
    <property type="entry name" value="LivM-like"/>
</dbReference>
<proteinExistence type="predicted"/>
<comment type="caution">
    <text evidence="7">The sequence shown here is derived from an EMBL/GenBank/DDBJ whole genome shotgun (WGS) entry which is preliminary data.</text>
</comment>
<evidence type="ECO:0000256" key="2">
    <source>
        <dbReference type="ARBA" id="ARBA00022475"/>
    </source>
</evidence>
<keyword evidence="3 6" id="KW-0812">Transmembrane</keyword>
<feature type="transmembrane region" description="Helical" evidence="6">
    <location>
        <begin position="305"/>
        <end position="326"/>
    </location>
</feature>
<keyword evidence="2" id="KW-1003">Cell membrane</keyword>
<evidence type="ECO:0000256" key="5">
    <source>
        <dbReference type="ARBA" id="ARBA00023136"/>
    </source>
</evidence>
<feature type="transmembrane region" description="Helical" evidence="6">
    <location>
        <begin position="175"/>
        <end position="193"/>
    </location>
</feature>
<feature type="transmembrane region" description="Helical" evidence="6">
    <location>
        <begin position="76"/>
        <end position="96"/>
    </location>
</feature>